<protein>
    <submittedName>
        <fullName evidence="2">Uncharacterized protein</fullName>
    </submittedName>
</protein>
<accession>D3Q3W5</accession>
<dbReference type="STRING" id="446470.Snas_4385"/>
<evidence type="ECO:0000313" key="3">
    <source>
        <dbReference type="Proteomes" id="UP000000844"/>
    </source>
</evidence>
<reference evidence="2 3" key="1">
    <citation type="journal article" date="2009" name="Stand. Genomic Sci.">
        <title>Complete genome sequence of Stackebrandtia nassauensis type strain (LLR-40K-21).</title>
        <authorList>
            <person name="Munk C."/>
            <person name="Lapidus A."/>
            <person name="Copeland A."/>
            <person name="Jando M."/>
            <person name="Mayilraj S."/>
            <person name="Glavina Del Rio T."/>
            <person name="Nolan M."/>
            <person name="Chen F."/>
            <person name="Lucas S."/>
            <person name="Tice H."/>
            <person name="Cheng J.F."/>
            <person name="Han C."/>
            <person name="Detter J.C."/>
            <person name="Bruce D."/>
            <person name="Goodwin L."/>
            <person name="Chain P."/>
            <person name="Pitluck S."/>
            <person name="Goker M."/>
            <person name="Ovchinikova G."/>
            <person name="Pati A."/>
            <person name="Ivanova N."/>
            <person name="Mavromatis K."/>
            <person name="Chen A."/>
            <person name="Palaniappan K."/>
            <person name="Land M."/>
            <person name="Hauser L."/>
            <person name="Chang Y.J."/>
            <person name="Jeffries C.D."/>
            <person name="Bristow J."/>
            <person name="Eisen J.A."/>
            <person name="Markowitz V."/>
            <person name="Hugenholtz P."/>
            <person name="Kyrpides N.C."/>
            <person name="Klenk H.P."/>
        </authorList>
    </citation>
    <scope>NUCLEOTIDE SEQUENCE [LARGE SCALE GENOMIC DNA]</scope>
    <source>
        <strain evidence="3">DSM 44728 / CIP 108903 / NRRL B-16338 / NBRC 102104 / LLR-40K-21</strain>
    </source>
</reference>
<organism evidence="2 3">
    <name type="scientific">Stackebrandtia nassauensis (strain DSM 44728 / CIP 108903 / NRRL B-16338 / NBRC 102104 / LLR-40K-21)</name>
    <dbReference type="NCBI Taxonomy" id="446470"/>
    <lineage>
        <taxon>Bacteria</taxon>
        <taxon>Bacillati</taxon>
        <taxon>Actinomycetota</taxon>
        <taxon>Actinomycetes</taxon>
        <taxon>Glycomycetales</taxon>
        <taxon>Glycomycetaceae</taxon>
        <taxon>Stackebrandtia</taxon>
    </lineage>
</organism>
<dbReference type="KEGG" id="sna:Snas_4385"/>
<name>D3Q3W5_STANL</name>
<evidence type="ECO:0000256" key="1">
    <source>
        <dbReference type="SAM" id="MobiDB-lite"/>
    </source>
</evidence>
<dbReference type="AlphaFoldDB" id="D3Q3W5"/>
<dbReference type="Proteomes" id="UP000000844">
    <property type="component" value="Chromosome"/>
</dbReference>
<dbReference type="RefSeq" id="WP_013019603.1">
    <property type="nucleotide sequence ID" value="NC_013947.1"/>
</dbReference>
<gene>
    <name evidence="2" type="ordered locus">Snas_4385</name>
</gene>
<evidence type="ECO:0000313" key="2">
    <source>
        <dbReference type="EMBL" id="ADD44032.1"/>
    </source>
</evidence>
<dbReference type="EMBL" id="CP001778">
    <property type="protein sequence ID" value="ADD44032.1"/>
    <property type="molecule type" value="Genomic_DNA"/>
</dbReference>
<dbReference type="HOGENOM" id="CLU_2208434_0_0_11"/>
<proteinExistence type="predicted"/>
<keyword evidence="3" id="KW-1185">Reference proteome</keyword>
<feature type="region of interest" description="Disordered" evidence="1">
    <location>
        <begin position="81"/>
        <end position="107"/>
    </location>
</feature>
<sequence>MKINKNWYRGEASFQPIAVSTFRSRGMAGSAFAVVSRVANACPANAMHQGTSLSTAERIVLLGHDSVQTTTANTALKSRTDKPAGIVQRDGMGAPRGIPPRSKPKWA</sequence>